<keyword evidence="3" id="KW-0732">Signal</keyword>
<dbReference type="PANTHER" id="PTHR21261:SF8">
    <property type="entry name" value="BEATEN PATH IA, ISOFORM B-RELATED"/>
    <property type="match status" value="1"/>
</dbReference>
<evidence type="ECO:0000256" key="2">
    <source>
        <dbReference type="SAM" id="MobiDB-lite"/>
    </source>
</evidence>
<name>A0A8S1E1Y7_9INSE</name>
<reference evidence="5 6" key="1">
    <citation type="submission" date="2020-04" db="EMBL/GenBank/DDBJ databases">
        <authorList>
            <person name="Alioto T."/>
            <person name="Alioto T."/>
            <person name="Gomez Garrido J."/>
        </authorList>
    </citation>
    <scope>NUCLEOTIDE SEQUENCE [LARGE SCALE GENOMIC DNA]</scope>
</reference>
<evidence type="ECO:0000259" key="4">
    <source>
        <dbReference type="PROSITE" id="PS50835"/>
    </source>
</evidence>
<feature type="region of interest" description="Disordered" evidence="2">
    <location>
        <begin position="234"/>
        <end position="259"/>
    </location>
</feature>
<keyword evidence="6" id="KW-1185">Reference proteome</keyword>
<evidence type="ECO:0000313" key="6">
    <source>
        <dbReference type="Proteomes" id="UP000494165"/>
    </source>
</evidence>
<dbReference type="OrthoDB" id="6419989at2759"/>
<accession>A0A8S1E1Y7</accession>
<feature type="domain" description="Ig-like" evidence="4">
    <location>
        <begin position="138"/>
        <end position="236"/>
    </location>
</feature>
<organism evidence="5 6">
    <name type="scientific">Cloeon dipterum</name>
    <dbReference type="NCBI Taxonomy" id="197152"/>
    <lineage>
        <taxon>Eukaryota</taxon>
        <taxon>Metazoa</taxon>
        <taxon>Ecdysozoa</taxon>
        <taxon>Arthropoda</taxon>
        <taxon>Hexapoda</taxon>
        <taxon>Insecta</taxon>
        <taxon>Pterygota</taxon>
        <taxon>Palaeoptera</taxon>
        <taxon>Ephemeroptera</taxon>
        <taxon>Pisciforma</taxon>
        <taxon>Baetidae</taxon>
        <taxon>Cloeon</taxon>
    </lineage>
</organism>
<comment type="caution">
    <text evidence="5">The sequence shown here is derived from an EMBL/GenBank/DDBJ whole genome shotgun (WGS) entry which is preliminary data.</text>
</comment>
<dbReference type="SUPFAM" id="SSF48726">
    <property type="entry name" value="Immunoglobulin"/>
    <property type="match status" value="1"/>
</dbReference>
<dbReference type="InterPro" id="IPR007110">
    <property type="entry name" value="Ig-like_dom"/>
</dbReference>
<dbReference type="Pfam" id="PF08205">
    <property type="entry name" value="C2-set_2"/>
    <property type="match status" value="1"/>
</dbReference>
<keyword evidence="1" id="KW-1015">Disulfide bond</keyword>
<dbReference type="Proteomes" id="UP000494165">
    <property type="component" value="Unassembled WGS sequence"/>
</dbReference>
<dbReference type="InterPro" id="IPR036179">
    <property type="entry name" value="Ig-like_dom_sf"/>
</dbReference>
<dbReference type="InterPro" id="IPR013162">
    <property type="entry name" value="CD80_C2-set"/>
</dbReference>
<evidence type="ECO:0000313" key="5">
    <source>
        <dbReference type="EMBL" id="CAB3384186.1"/>
    </source>
</evidence>
<sequence length="295" mass="33756">MPPVAVSPLLLLAIAVGFGSALRDVHVVVPPDVRHGDEAVLQCLFDLEGDSLYSVKWYKGEHEFYRFTPKETPSMKIFPLQGIKVDQRRSNWSQVVLKRVLPALSDQYSCEVSADAPSFHTDFVTGKMNVVDLPVKQPQITNIKSRYRPDETLHGNCSSHNSRPAANLTWIINGHLAKNSQLIRYPRIKEQHEKETSTLGLRFLVEPRHFTSGRLKIRCSASIGNLYWQSTEKSIEEEKPRPPQPATPSPTYGNDVLDKDFRDTNRRWPEMNKLPGKKQHTTHFFPHTHMQMSFF</sequence>
<feature type="signal peptide" evidence="3">
    <location>
        <begin position="1"/>
        <end position="21"/>
    </location>
</feature>
<dbReference type="PROSITE" id="PS50835">
    <property type="entry name" value="IG_LIKE"/>
    <property type="match status" value="2"/>
</dbReference>
<dbReference type="FunFam" id="2.60.40.10:FF:000437">
    <property type="entry name" value="Beat-IIIc, isoform A"/>
    <property type="match status" value="1"/>
</dbReference>
<dbReference type="Gene3D" id="2.60.40.10">
    <property type="entry name" value="Immunoglobulins"/>
    <property type="match status" value="2"/>
</dbReference>
<dbReference type="PANTHER" id="PTHR21261">
    <property type="entry name" value="BEAT PROTEIN"/>
    <property type="match status" value="1"/>
</dbReference>
<evidence type="ECO:0000256" key="1">
    <source>
        <dbReference type="ARBA" id="ARBA00023157"/>
    </source>
</evidence>
<evidence type="ECO:0000256" key="3">
    <source>
        <dbReference type="SAM" id="SignalP"/>
    </source>
</evidence>
<protein>
    <recommendedName>
        <fullName evidence="4">Ig-like domain-containing protein</fullName>
    </recommendedName>
</protein>
<feature type="chain" id="PRO_5035827957" description="Ig-like domain-containing protein" evidence="3">
    <location>
        <begin position="22"/>
        <end position="295"/>
    </location>
</feature>
<dbReference type="EMBL" id="CADEPI010000341">
    <property type="protein sequence ID" value="CAB3384186.1"/>
    <property type="molecule type" value="Genomic_DNA"/>
</dbReference>
<dbReference type="AlphaFoldDB" id="A0A8S1E1Y7"/>
<gene>
    <name evidence="5" type="ORF">CLODIP_2_CD00974</name>
</gene>
<feature type="domain" description="Ig-like" evidence="4">
    <location>
        <begin position="2"/>
        <end position="125"/>
    </location>
</feature>
<dbReference type="InterPro" id="IPR013783">
    <property type="entry name" value="Ig-like_fold"/>
</dbReference>
<proteinExistence type="predicted"/>